<dbReference type="InterPro" id="IPR039430">
    <property type="entry name" value="Thymidylate_kin-like_dom"/>
</dbReference>
<feature type="non-terminal residue" evidence="10">
    <location>
        <position position="112"/>
    </location>
</feature>
<evidence type="ECO:0000256" key="8">
    <source>
        <dbReference type="ARBA" id="ARBA00048743"/>
    </source>
</evidence>
<evidence type="ECO:0000256" key="2">
    <source>
        <dbReference type="ARBA" id="ARBA00012980"/>
    </source>
</evidence>
<gene>
    <name evidence="10" type="ORF">MNBD_ALPHA05-1398</name>
</gene>
<dbReference type="Gene3D" id="3.40.50.300">
    <property type="entry name" value="P-loop containing nucleotide triphosphate hydrolases"/>
    <property type="match status" value="1"/>
</dbReference>
<dbReference type="PANTHER" id="PTHR10344:SF4">
    <property type="entry name" value="UMP-CMP KINASE 2, MITOCHONDRIAL"/>
    <property type="match status" value="1"/>
</dbReference>
<dbReference type="GO" id="GO:0005829">
    <property type="term" value="C:cytosol"/>
    <property type="evidence" value="ECO:0007669"/>
    <property type="project" value="TreeGrafter"/>
</dbReference>
<dbReference type="GO" id="GO:0006227">
    <property type="term" value="P:dUDP biosynthetic process"/>
    <property type="evidence" value="ECO:0007669"/>
    <property type="project" value="TreeGrafter"/>
</dbReference>
<comment type="catalytic activity">
    <reaction evidence="8">
        <text>dTMP + ATP = dTDP + ADP</text>
        <dbReference type="Rhea" id="RHEA:13517"/>
        <dbReference type="ChEBI" id="CHEBI:30616"/>
        <dbReference type="ChEBI" id="CHEBI:58369"/>
        <dbReference type="ChEBI" id="CHEBI:63528"/>
        <dbReference type="ChEBI" id="CHEBI:456216"/>
        <dbReference type="EC" id="2.7.4.9"/>
    </reaction>
</comment>
<dbReference type="EMBL" id="UOEH01000535">
    <property type="protein sequence ID" value="VAW06669.1"/>
    <property type="molecule type" value="Genomic_DNA"/>
</dbReference>
<dbReference type="InterPro" id="IPR018095">
    <property type="entry name" value="Thymidylate_kin_CS"/>
</dbReference>
<dbReference type="InterPro" id="IPR018094">
    <property type="entry name" value="Thymidylate_kinase"/>
</dbReference>
<dbReference type="EC" id="2.7.4.9" evidence="2"/>
<evidence type="ECO:0000256" key="6">
    <source>
        <dbReference type="ARBA" id="ARBA00022777"/>
    </source>
</evidence>
<dbReference type="AlphaFoldDB" id="A0A3B0T2V5"/>
<evidence type="ECO:0000256" key="3">
    <source>
        <dbReference type="ARBA" id="ARBA00022679"/>
    </source>
</evidence>
<accession>A0A3B0T2V5</accession>
<feature type="domain" description="Thymidylate kinase-like" evidence="9">
    <location>
        <begin position="8"/>
        <end position="109"/>
    </location>
</feature>
<dbReference type="SUPFAM" id="SSF52540">
    <property type="entry name" value="P-loop containing nucleoside triphosphate hydrolases"/>
    <property type="match status" value="1"/>
</dbReference>
<protein>
    <recommendedName>
        <fullName evidence="2">dTMP kinase</fullName>
        <ecNumber evidence="2">2.7.4.9</ecNumber>
    </recommendedName>
</protein>
<keyword evidence="7" id="KW-0067">ATP-binding</keyword>
<dbReference type="NCBIfam" id="TIGR00041">
    <property type="entry name" value="DTMP_kinase"/>
    <property type="match status" value="1"/>
</dbReference>
<keyword evidence="4" id="KW-0545">Nucleotide biosynthesis</keyword>
<name>A0A3B0T2V5_9ZZZZ</name>
<evidence type="ECO:0000313" key="10">
    <source>
        <dbReference type="EMBL" id="VAW06669.1"/>
    </source>
</evidence>
<evidence type="ECO:0000256" key="5">
    <source>
        <dbReference type="ARBA" id="ARBA00022741"/>
    </source>
</evidence>
<dbReference type="GO" id="GO:0005524">
    <property type="term" value="F:ATP binding"/>
    <property type="evidence" value="ECO:0007669"/>
    <property type="project" value="UniProtKB-KW"/>
</dbReference>
<dbReference type="PROSITE" id="PS01331">
    <property type="entry name" value="THYMIDYLATE_KINASE"/>
    <property type="match status" value="1"/>
</dbReference>
<keyword evidence="5" id="KW-0547">Nucleotide-binding</keyword>
<reference evidence="10" key="1">
    <citation type="submission" date="2018-06" db="EMBL/GenBank/DDBJ databases">
        <authorList>
            <person name="Zhirakovskaya E."/>
        </authorList>
    </citation>
    <scope>NUCLEOTIDE SEQUENCE</scope>
</reference>
<sequence length="112" mass="11907">MTGVFISFEGGDGTGKSTQIKILSERLRAAGREVVETREPGGSDGGEAIRALIVKGAKDRWSPLTEALLMYAARRDHLERTILPALERGAVVISDRFADSSMAYQGVAGDAG</sequence>
<keyword evidence="6 10" id="KW-0418">Kinase</keyword>
<dbReference type="PANTHER" id="PTHR10344">
    <property type="entry name" value="THYMIDYLATE KINASE"/>
    <property type="match status" value="1"/>
</dbReference>
<evidence type="ECO:0000256" key="7">
    <source>
        <dbReference type="ARBA" id="ARBA00022840"/>
    </source>
</evidence>
<evidence type="ECO:0000259" key="9">
    <source>
        <dbReference type="Pfam" id="PF02223"/>
    </source>
</evidence>
<evidence type="ECO:0000256" key="4">
    <source>
        <dbReference type="ARBA" id="ARBA00022727"/>
    </source>
</evidence>
<organism evidence="10">
    <name type="scientific">hydrothermal vent metagenome</name>
    <dbReference type="NCBI Taxonomy" id="652676"/>
    <lineage>
        <taxon>unclassified sequences</taxon>
        <taxon>metagenomes</taxon>
        <taxon>ecological metagenomes</taxon>
    </lineage>
</organism>
<evidence type="ECO:0000256" key="1">
    <source>
        <dbReference type="ARBA" id="ARBA00009776"/>
    </source>
</evidence>
<proteinExistence type="inferred from homology"/>
<keyword evidence="3 10" id="KW-0808">Transferase</keyword>
<dbReference type="GO" id="GO:0006233">
    <property type="term" value="P:dTDP biosynthetic process"/>
    <property type="evidence" value="ECO:0007669"/>
    <property type="project" value="InterPro"/>
</dbReference>
<dbReference type="InterPro" id="IPR027417">
    <property type="entry name" value="P-loop_NTPase"/>
</dbReference>
<dbReference type="CDD" id="cd01672">
    <property type="entry name" value="TMPK"/>
    <property type="match status" value="1"/>
</dbReference>
<comment type="similarity">
    <text evidence="1">Belongs to the thymidylate kinase family.</text>
</comment>
<dbReference type="GO" id="GO:0006235">
    <property type="term" value="P:dTTP biosynthetic process"/>
    <property type="evidence" value="ECO:0007669"/>
    <property type="project" value="TreeGrafter"/>
</dbReference>
<dbReference type="GO" id="GO:0004798">
    <property type="term" value="F:dTMP kinase activity"/>
    <property type="evidence" value="ECO:0007669"/>
    <property type="project" value="UniProtKB-EC"/>
</dbReference>
<dbReference type="Pfam" id="PF02223">
    <property type="entry name" value="Thymidylate_kin"/>
    <property type="match status" value="1"/>
</dbReference>